<dbReference type="AlphaFoldDB" id="A0A848C6U0"/>
<name>A0A848C6U0_9BACT</name>
<evidence type="ECO:0000313" key="2">
    <source>
        <dbReference type="EMBL" id="NME51961.1"/>
    </source>
</evidence>
<feature type="domain" description="Autotransporter" evidence="1">
    <location>
        <begin position="413"/>
        <end position="693"/>
    </location>
</feature>
<dbReference type="PROSITE" id="PS51208">
    <property type="entry name" value="AUTOTRANSPORTER"/>
    <property type="match status" value="1"/>
</dbReference>
<dbReference type="RefSeq" id="WP_168935367.1">
    <property type="nucleotide sequence ID" value="NZ_JABAFY010000014.1"/>
</dbReference>
<gene>
    <name evidence="2" type="ORF">HF854_05355</name>
</gene>
<sequence>MCLLLLPACPAPGSDLDGTAHNHHAQIRAGDAYSNIYGVMAYGDSARARYGTVVNDGGQAVQTFGGWCYGGVADTAYNSIVVNGGRISDNAYGGSALATMFARSNSNTVLQIGGDVSHIVGGNADSGRDKALADSNLVIIKGGTTGTVVGGHASGLLDGSARYNLVSISGGSITSVAGGSATTTNGTADASFNAVLVSGGSIRDHIVGGIVYASSGGQYGARYNAVTLTGGHIGGYVFGSALTDSLGQNVSPLPAAGSGNSLNLLGWQGTLRRVAAFQYLNLALPNGMRPGETLLTLGNEQKEGDLQGGTVRVLGALGGQGMRIGDRYTLINSIHADELALSNGGTVHDAPKGFALLFDGSMQRNGDSIDLTITGLRANPQIKAFNQYRVAQMAALDRGARLVEGTALEQARKAAAGQDAWMPFAAIHGGTERYGNDGRADGTGLELAAGLARSFTGEAGDLLLGAFFEYGQASIGTREDFSVGDVCGTGNARYAGGGLMARFDLTSGLLSGLYAQAGLRLGQINGDWQSQDIASVLQQTADFDTSTAYYGLFAGLGYQWQATERMRLDSRASFFWNHQDGQDISIMGEDFRFDPMDSCLLRVGTRLSYELFQGFSPYADVAWEHEFDGTARTELSNHGVDAPSVSMRGDSAVFMAGLQWDPAHSSLHVDLGLEGSAGVRQSIGGQARLVWEF</sequence>
<dbReference type="SMART" id="SM00869">
    <property type="entry name" value="Autotransporter"/>
    <property type="match status" value="1"/>
</dbReference>
<dbReference type="Gene3D" id="2.40.128.130">
    <property type="entry name" value="Autotransporter beta-domain"/>
    <property type="match status" value="1"/>
</dbReference>
<proteinExistence type="predicted"/>
<dbReference type="InterPro" id="IPR005546">
    <property type="entry name" value="Autotransporte_beta"/>
</dbReference>
<evidence type="ECO:0000313" key="3">
    <source>
        <dbReference type="Proteomes" id="UP000522333"/>
    </source>
</evidence>
<dbReference type="Pfam" id="PF03797">
    <property type="entry name" value="Autotransporter"/>
    <property type="match status" value="1"/>
</dbReference>
<protein>
    <submittedName>
        <fullName evidence="2">Autotransporter outer membrane beta-barrel domain-containing protein</fullName>
    </submittedName>
</protein>
<dbReference type="SUPFAM" id="SSF103515">
    <property type="entry name" value="Autotransporter"/>
    <property type="match status" value="1"/>
</dbReference>
<dbReference type="Proteomes" id="UP000522333">
    <property type="component" value="Unassembled WGS sequence"/>
</dbReference>
<organism evidence="2 3">
    <name type="scientific">Desulfovibrio piger</name>
    <dbReference type="NCBI Taxonomy" id="901"/>
    <lineage>
        <taxon>Bacteria</taxon>
        <taxon>Pseudomonadati</taxon>
        <taxon>Thermodesulfobacteriota</taxon>
        <taxon>Desulfovibrionia</taxon>
        <taxon>Desulfovibrionales</taxon>
        <taxon>Desulfovibrionaceae</taxon>
        <taxon>Desulfovibrio</taxon>
    </lineage>
</organism>
<reference evidence="2 3" key="1">
    <citation type="submission" date="2020-04" db="EMBL/GenBank/DDBJ databases">
        <authorList>
            <person name="Hitch T.C.A."/>
            <person name="Wylensek D."/>
            <person name="Clavel T."/>
        </authorList>
    </citation>
    <scope>NUCLEOTIDE SEQUENCE [LARGE SCALE GENOMIC DNA]</scope>
    <source>
        <strain evidence="2 3">PG-251-APC-1</strain>
    </source>
</reference>
<accession>A0A848C6U0</accession>
<dbReference type="EMBL" id="JABAFY010000014">
    <property type="protein sequence ID" value="NME51961.1"/>
    <property type="molecule type" value="Genomic_DNA"/>
</dbReference>
<comment type="caution">
    <text evidence="2">The sequence shown here is derived from an EMBL/GenBank/DDBJ whole genome shotgun (WGS) entry which is preliminary data.</text>
</comment>
<evidence type="ECO:0000259" key="1">
    <source>
        <dbReference type="PROSITE" id="PS51208"/>
    </source>
</evidence>
<dbReference type="InterPro" id="IPR036709">
    <property type="entry name" value="Autotransporte_beta_dom_sf"/>
</dbReference>